<accession>A0A1H1N0N0</accession>
<evidence type="ECO:0000313" key="1">
    <source>
        <dbReference type="EMBL" id="SDR92522.1"/>
    </source>
</evidence>
<protein>
    <submittedName>
        <fullName evidence="1">Uncharacterized protein</fullName>
    </submittedName>
</protein>
<dbReference type="Proteomes" id="UP000198963">
    <property type="component" value="Chromosome I"/>
</dbReference>
<evidence type="ECO:0000313" key="2">
    <source>
        <dbReference type="Proteomes" id="UP000198963"/>
    </source>
</evidence>
<reference evidence="1 2" key="1">
    <citation type="submission" date="2016-10" db="EMBL/GenBank/DDBJ databases">
        <authorList>
            <person name="Varghese N."/>
            <person name="Submissions S."/>
        </authorList>
    </citation>
    <scope>NUCLEOTIDE SEQUENCE [LARGE SCALE GENOMIC DNA]</scope>
    <source>
        <strain evidence="1 2">RHA_55</strain>
    </source>
</reference>
<name>A0A1H1N0N0_9FLAO</name>
<dbReference type="Pfam" id="PF14391">
    <property type="entry name" value="DUF4421"/>
    <property type="match status" value="1"/>
</dbReference>
<proteinExistence type="predicted"/>
<organism evidence="1 2">
    <name type="scientific">Winogradskyella sediminis</name>
    <dbReference type="NCBI Taxonomy" id="1382466"/>
    <lineage>
        <taxon>Bacteria</taxon>
        <taxon>Pseudomonadati</taxon>
        <taxon>Bacteroidota</taxon>
        <taxon>Flavobacteriia</taxon>
        <taxon>Flavobacteriales</taxon>
        <taxon>Flavobacteriaceae</taxon>
        <taxon>Winogradskyella</taxon>
    </lineage>
</organism>
<dbReference type="EMBL" id="LT629774">
    <property type="protein sequence ID" value="SDR92522.1"/>
    <property type="molecule type" value="Genomic_DNA"/>
</dbReference>
<sequence length="316" mass="35780">MRKPFLLFICCLGCISLYGQDLDSLLVDRDDRNYSLRIFSNFKVNKFNITDSDSKTKFVPNNRYGLGAGFANKKIIIDIAINIKNPNKEKTSRFDLQGTTILKNKNYVKIFTQVYKGFNVKNDFDEPTVFRGDIRSVSVGLNYLYTFSDIEFSYSVLKAGLANKNYDNVFITGGIGAFGSFDYFSGNPSILSETTSPYYNEQADVKRYKGLSFGVLAGFISFFKLSNNISATLNVMPGIGLVDKRVQLQDDSFKPSDPMLYKLDFLVGLSYNLNRYYVSLTYNNGIYSTNLDYGNNYLLNLTKAKLAVGYKFGNRK</sequence>
<dbReference type="STRING" id="1249933.SAMN04489797_0474"/>
<dbReference type="AlphaFoldDB" id="A0A1H1N0N0"/>
<keyword evidence="2" id="KW-1185">Reference proteome</keyword>
<gene>
    <name evidence="1" type="ORF">SAMN04489797_0474</name>
</gene>
<dbReference type="InterPro" id="IPR025535">
    <property type="entry name" value="DUF4421"/>
</dbReference>
<dbReference type="RefSeq" id="WP_092443881.1">
    <property type="nucleotide sequence ID" value="NZ_LT629774.1"/>
</dbReference>